<keyword evidence="14" id="KW-1185">Reference proteome</keyword>
<dbReference type="SMART" id="SM00388">
    <property type="entry name" value="HisKA"/>
    <property type="match status" value="1"/>
</dbReference>
<dbReference type="SMART" id="SM00387">
    <property type="entry name" value="HATPase_c"/>
    <property type="match status" value="1"/>
</dbReference>
<keyword evidence="9" id="KW-0902">Two-component regulatory system</keyword>
<reference evidence="13 14" key="1">
    <citation type="journal article" date="2019" name="Int. J. Syst. Evol. Microbiol.">
        <title>The Global Catalogue of Microorganisms (GCM) 10K type strain sequencing project: providing services to taxonomists for standard genome sequencing and annotation.</title>
        <authorList>
            <consortium name="The Broad Institute Genomics Platform"/>
            <consortium name="The Broad Institute Genome Sequencing Center for Infectious Disease"/>
            <person name="Wu L."/>
            <person name="Ma J."/>
        </authorList>
    </citation>
    <scope>NUCLEOTIDE SEQUENCE [LARGE SCALE GENOMIC DNA]</scope>
    <source>
        <strain evidence="13 14">JCM 15481</strain>
    </source>
</reference>
<comment type="catalytic activity">
    <reaction evidence="1">
        <text>ATP + protein L-histidine = ADP + protein N-phospho-L-histidine.</text>
        <dbReference type="EC" id="2.7.13.3"/>
    </reaction>
</comment>
<evidence type="ECO:0000256" key="7">
    <source>
        <dbReference type="ARBA" id="ARBA00022777"/>
    </source>
</evidence>
<evidence type="ECO:0000256" key="1">
    <source>
        <dbReference type="ARBA" id="ARBA00000085"/>
    </source>
</evidence>
<dbReference type="Gene3D" id="3.30.565.10">
    <property type="entry name" value="Histidine kinase-like ATPase, C-terminal domain"/>
    <property type="match status" value="1"/>
</dbReference>
<feature type="chain" id="PRO_5046143180" description="Sensor-like histidine kinase SenX3" evidence="11">
    <location>
        <begin position="21"/>
        <end position="402"/>
    </location>
</feature>
<dbReference type="SUPFAM" id="SSF55874">
    <property type="entry name" value="ATPase domain of HSP90 chaperone/DNA topoisomerase II/histidine kinase"/>
    <property type="match status" value="1"/>
</dbReference>
<evidence type="ECO:0000313" key="14">
    <source>
        <dbReference type="Proteomes" id="UP001500443"/>
    </source>
</evidence>
<evidence type="ECO:0000256" key="5">
    <source>
        <dbReference type="ARBA" id="ARBA00022679"/>
    </source>
</evidence>
<comment type="subcellular location">
    <subcellularLocation>
        <location evidence="2">Cell membrane</location>
    </subcellularLocation>
</comment>
<dbReference type="InterPro" id="IPR004358">
    <property type="entry name" value="Sig_transdc_His_kin-like_C"/>
</dbReference>
<evidence type="ECO:0000256" key="11">
    <source>
        <dbReference type="SAM" id="SignalP"/>
    </source>
</evidence>
<keyword evidence="8" id="KW-0067">ATP-binding</keyword>
<evidence type="ECO:0000313" key="13">
    <source>
        <dbReference type="EMBL" id="GAA2126010.1"/>
    </source>
</evidence>
<evidence type="ECO:0000256" key="2">
    <source>
        <dbReference type="ARBA" id="ARBA00004236"/>
    </source>
</evidence>
<proteinExistence type="predicted"/>
<dbReference type="InterPro" id="IPR050351">
    <property type="entry name" value="BphY/WalK/GraS-like"/>
</dbReference>
<keyword evidence="11" id="KW-0732">Signal</keyword>
<organism evidence="13 14">
    <name type="scientific">Streptomyces synnematoformans</name>
    <dbReference type="NCBI Taxonomy" id="415721"/>
    <lineage>
        <taxon>Bacteria</taxon>
        <taxon>Bacillati</taxon>
        <taxon>Actinomycetota</taxon>
        <taxon>Actinomycetes</taxon>
        <taxon>Kitasatosporales</taxon>
        <taxon>Streptomycetaceae</taxon>
        <taxon>Streptomyces</taxon>
    </lineage>
</organism>
<dbReference type="Pfam" id="PF02518">
    <property type="entry name" value="HATPase_c"/>
    <property type="match status" value="1"/>
</dbReference>
<dbReference type="PANTHER" id="PTHR42878">
    <property type="entry name" value="TWO-COMPONENT HISTIDINE KINASE"/>
    <property type="match status" value="1"/>
</dbReference>
<dbReference type="Pfam" id="PF00512">
    <property type="entry name" value="HisKA"/>
    <property type="match status" value="1"/>
</dbReference>
<evidence type="ECO:0000256" key="6">
    <source>
        <dbReference type="ARBA" id="ARBA00022741"/>
    </source>
</evidence>
<dbReference type="SUPFAM" id="SSF47384">
    <property type="entry name" value="Homodimeric domain of signal transducing histidine kinase"/>
    <property type="match status" value="1"/>
</dbReference>
<dbReference type="PROSITE" id="PS50109">
    <property type="entry name" value="HIS_KIN"/>
    <property type="match status" value="1"/>
</dbReference>
<dbReference type="CDD" id="cd00075">
    <property type="entry name" value="HATPase"/>
    <property type="match status" value="1"/>
</dbReference>
<dbReference type="EC" id="2.7.13.3" evidence="3"/>
<dbReference type="EMBL" id="BAAAPF010000093">
    <property type="protein sequence ID" value="GAA2126010.1"/>
    <property type="molecule type" value="Genomic_DNA"/>
</dbReference>
<dbReference type="Gene3D" id="1.10.287.130">
    <property type="match status" value="1"/>
</dbReference>
<gene>
    <name evidence="13" type="ORF">GCM10009802_31680</name>
</gene>
<name>A0ABN2YDZ8_9ACTN</name>
<evidence type="ECO:0000256" key="9">
    <source>
        <dbReference type="ARBA" id="ARBA00023012"/>
    </source>
</evidence>
<dbReference type="InterPro" id="IPR003594">
    <property type="entry name" value="HATPase_dom"/>
</dbReference>
<accession>A0ABN2YDZ8</accession>
<dbReference type="InterPro" id="IPR036890">
    <property type="entry name" value="HATPase_C_sf"/>
</dbReference>
<dbReference type="PRINTS" id="PR00344">
    <property type="entry name" value="BCTRLSENSOR"/>
</dbReference>
<comment type="caution">
    <text evidence="13">The sequence shown here is derived from an EMBL/GenBank/DDBJ whole genome shotgun (WGS) entry which is preliminary data.</text>
</comment>
<keyword evidence="4" id="KW-0597">Phosphoprotein</keyword>
<dbReference type="InterPro" id="IPR003661">
    <property type="entry name" value="HisK_dim/P_dom"/>
</dbReference>
<evidence type="ECO:0000256" key="10">
    <source>
        <dbReference type="ARBA" id="ARBA00039401"/>
    </source>
</evidence>
<dbReference type="CDD" id="cd00082">
    <property type="entry name" value="HisKA"/>
    <property type="match status" value="1"/>
</dbReference>
<feature type="domain" description="Histidine kinase" evidence="12">
    <location>
        <begin position="166"/>
        <end position="382"/>
    </location>
</feature>
<dbReference type="InterPro" id="IPR036097">
    <property type="entry name" value="HisK_dim/P_sf"/>
</dbReference>
<evidence type="ECO:0000259" key="12">
    <source>
        <dbReference type="PROSITE" id="PS50109"/>
    </source>
</evidence>
<dbReference type="GO" id="GO:0016301">
    <property type="term" value="F:kinase activity"/>
    <property type="evidence" value="ECO:0007669"/>
    <property type="project" value="UniProtKB-KW"/>
</dbReference>
<keyword evidence="7 13" id="KW-0418">Kinase</keyword>
<dbReference type="PANTHER" id="PTHR42878:SF7">
    <property type="entry name" value="SENSOR HISTIDINE KINASE GLRK"/>
    <property type="match status" value="1"/>
</dbReference>
<keyword evidence="5" id="KW-0808">Transferase</keyword>
<dbReference type="InterPro" id="IPR005467">
    <property type="entry name" value="His_kinase_dom"/>
</dbReference>
<protein>
    <recommendedName>
        <fullName evidence="10">Sensor-like histidine kinase SenX3</fullName>
        <ecNumber evidence="3">2.7.13.3</ecNumber>
    </recommendedName>
</protein>
<keyword evidence="6" id="KW-0547">Nucleotide-binding</keyword>
<dbReference type="Proteomes" id="UP001500443">
    <property type="component" value="Unassembled WGS sequence"/>
</dbReference>
<evidence type="ECO:0000256" key="4">
    <source>
        <dbReference type="ARBA" id="ARBA00022553"/>
    </source>
</evidence>
<sequence>MITGATITLLLAVVGGVADAVMTHAQSEQVWRELRYGAQRGDPANAPVCTWLFVPGTKPLANAPEGFPVRADMGRARSDGAPVERTVERNDTVYLVRTQLRADGRVVQAVFDMRFQLADRRHLWYALGVAELVGLVAAAATGIVLGRVSVGPLAEALARQRRFVADASHELRTPITQVYARAQLLSRRAAAEELPAAHRDGLDRLVGSVGRLGGVLDDLLLSASLQADPARPAERRAVDLAALARSVVAEEVERTDDARLSVTVAGPPYPVFVDGVESALRRAVGELLSNAISHTPAGGRIDIVLTRAAGTVGLTVTDTGAGFDPAEAERLFERFHRGDSGGRYGLGLALLREVLTAHGGTVTATGSPGRGARFAVELPESASPPARAAAAEAVGAGVRGAG</sequence>
<evidence type="ECO:0000256" key="8">
    <source>
        <dbReference type="ARBA" id="ARBA00022840"/>
    </source>
</evidence>
<evidence type="ECO:0000256" key="3">
    <source>
        <dbReference type="ARBA" id="ARBA00012438"/>
    </source>
</evidence>
<feature type="signal peptide" evidence="11">
    <location>
        <begin position="1"/>
        <end position="20"/>
    </location>
</feature>